<feature type="compositionally biased region" description="Gly residues" evidence="1">
    <location>
        <begin position="331"/>
        <end position="342"/>
    </location>
</feature>
<dbReference type="EMBL" id="JAVHNR010000009">
    <property type="protein sequence ID" value="KAK6333361.1"/>
    <property type="molecule type" value="Genomic_DNA"/>
</dbReference>
<feature type="compositionally biased region" description="Polar residues" evidence="1">
    <location>
        <begin position="352"/>
        <end position="371"/>
    </location>
</feature>
<organism evidence="3 4">
    <name type="scientific">Orbilia javanica</name>
    <dbReference type="NCBI Taxonomy" id="47235"/>
    <lineage>
        <taxon>Eukaryota</taxon>
        <taxon>Fungi</taxon>
        <taxon>Dikarya</taxon>
        <taxon>Ascomycota</taxon>
        <taxon>Pezizomycotina</taxon>
        <taxon>Orbiliomycetes</taxon>
        <taxon>Orbiliales</taxon>
        <taxon>Orbiliaceae</taxon>
        <taxon>Orbilia</taxon>
    </lineage>
</organism>
<feature type="region of interest" description="Disordered" evidence="1">
    <location>
        <begin position="331"/>
        <end position="371"/>
    </location>
</feature>
<feature type="compositionally biased region" description="Polar residues" evidence="1">
    <location>
        <begin position="31"/>
        <end position="51"/>
    </location>
</feature>
<feature type="region of interest" description="Disordered" evidence="1">
    <location>
        <begin position="28"/>
        <end position="87"/>
    </location>
</feature>
<gene>
    <name evidence="3" type="ORF">TWF718_011175</name>
</gene>
<dbReference type="Proteomes" id="UP001313282">
    <property type="component" value="Unassembled WGS sequence"/>
</dbReference>
<dbReference type="AlphaFoldDB" id="A0AAN8RAK1"/>
<feature type="compositionally biased region" description="Polar residues" evidence="1">
    <location>
        <begin position="61"/>
        <end position="85"/>
    </location>
</feature>
<evidence type="ECO:0000313" key="3">
    <source>
        <dbReference type="EMBL" id="KAK6333361.1"/>
    </source>
</evidence>
<name>A0AAN8RAK1_9PEZI</name>
<evidence type="ECO:0000256" key="2">
    <source>
        <dbReference type="SAM" id="SignalP"/>
    </source>
</evidence>
<feature type="chain" id="PRO_5042868062" evidence="2">
    <location>
        <begin position="26"/>
        <end position="371"/>
    </location>
</feature>
<accession>A0AAN8RAK1</accession>
<protein>
    <submittedName>
        <fullName evidence="3">Uncharacterized protein</fullName>
    </submittedName>
</protein>
<evidence type="ECO:0000313" key="4">
    <source>
        <dbReference type="Proteomes" id="UP001313282"/>
    </source>
</evidence>
<keyword evidence="4" id="KW-1185">Reference proteome</keyword>
<feature type="signal peptide" evidence="2">
    <location>
        <begin position="1"/>
        <end position="25"/>
    </location>
</feature>
<proteinExistence type="predicted"/>
<sequence length="371" mass="40692">MFLFPASRPTLLLVYLLLLYEYSESKPIPGSNKNTTQVPQSNFTNISSANPATREVDPKFQPSNLPPNVTNIAKSSAPTSPNTQPRVEIPHNFFYTTNLQIRCKDTEKLRTGDWWMDPRATEEGVPQNEIIDFINGGLSQDRLDQEVTFVRWKQVVCKQHCGCREDGVIVDATLGQPQPNIPGATGADYDRAFSALPAIVLAENPHYFWWFRPATPPPEIADTPGDPEPMEIDPPLPLAGPSVPPPVDPSTAPLGNANGLQQTHDRNLLNTFNPADFFGAQNMGQTIDPELLQNLDNFHLSGEWDYGMGGTDNYATNPYGNNRYGYGGHNPYGSGSGSGSGSYWGKRDTIPDQESGSTESTATYQQEGTDG</sequence>
<evidence type="ECO:0000256" key="1">
    <source>
        <dbReference type="SAM" id="MobiDB-lite"/>
    </source>
</evidence>
<comment type="caution">
    <text evidence="3">The sequence shown here is derived from an EMBL/GenBank/DDBJ whole genome shotgun (WGS) entry which is preliminary data.</text>
</comment>
<feature type="region of interest" description="Disordered" evidence="1">
    <location>
        <begin position="218"/>
        <end position="261"/>
    </location>
</feature>
<reference evidence="3 4" key="1">
    <citation type="submission" date="2019-10" db="EMBL/GenBank/DDBJ databases">
        <authorList>
            <person name="Palmer J.M."/>
        </authorList>
    </citation>
    <scope>NUCLEOTIDE SEQUENCE [LARGE SCALE GENOMIC DNA]</scope>
    <source>
        <strain evidence="3 4">TWF718</strain>
    </source>
</reference>
<keyword evidence="2" id="KW-0732">Signal</keyword>
<feature type="compositionally biased region" description="Pro residues" evidence="1">
    <location>
        <begin position="232"/>
        <end position="248"/>
    </location>
</feature>